<dbReference type="EMBL" id="AAXF02000052">
    <property type="protein sequence ID" value="EDO10627.1"/>
    <property type="molecule type" value="Genomic_DNA"/>
</dbReference>
<reference evidence="2" key="2">
    <citation type="submission" date="2007-04" db="EMBL/GenBank/DDBJ databases">
        <title>Draft genome sequence of Bacteroides ovatus (ATCC 8483).</title>
        <authorList>
            <person name="Sudarsanam P."/>
            <person name="Ley R."/>
            <person name="Guruge J."/>
            <person name="Turnbaugh P.J."/>
            <person name="Mahowald M."/>
            <person name="Liep D."/>
            <person name="Gordon J."/>
        </authorList>
    </citation>
    <scope>NUCLEOTIDE SEQUENCE [LARGE SCALE GENOMIC DNA]</scope>
    <source>
        <strain evidence="2">ATCC 8483 / DSM 1896 / JCM 5824 / BCRC 10623 / CCUG 4943 / NCTC 11153</strain>
    </source>
</reference>
<comment type="caution">
    <text evidence="1">The sequence shown here is derived from an EMBL/GenBank/DDBJ whole genome shotgun (WGS) entry which is preliminary data.</text>
</comment>
<dbReference type="Proteomes" id="UP000005475">
    <property type="component" value="Unassembled WGS sequence"/>
</dbReference>
<accession>A0AAN3D751</accession>
<gene>
    <name evidence="1" type="ORF">BACOVA_04076</name>
</gene>
<proteinExistence type="predicted"/>
<dbReference type="AlphaFoldDB" id="A0AAN3D751"/>
<reference evidence="1 2" key="1">
    <citation type="submission" date="2007-03" db="EMBL/GenBank/DDBJ databases">
        <authorList>
            <person name="Fulton L."/>
            <person name="Clifton S."/>
            <person name="Fulton B."/>
            <person name="Xu J."/>
            <person name="Minx P."/>
            <person name="Pepin K.H."/>
            <person name="Johnson M."/>
            <person name="Thiruvilangam P."/>
            <person name="Bhonagiri V."/>
            <person name="Nash W.E."/>
            <person name="Mardis E.R."/>
            <person name="Wilson R.K."/>
        </authorList>
    </citation>
    <scope>NUCLEOTIDE SEQUENCE [LARGE SCALE GENOMIC DNA]</scope>
    <source>
        <strain evidence="2">ATCC 8483 / DSM 1896 / JCM 5824 / BCRC 10623 / CCUG 4943 / NCTC 11153</strain>
    </source>
</reference>
<name>A0AAN3D751_BACO1</name>
<sequence length="45" mass="5189">MRRYISVLFLGSLSPACFYFFRRSVPYGISILKVQGRQSALPCFL</sequence>
<protein>
    <submittedName>
        <fullName evidence="1">Uncharacterized protein</fullName>
    </submittedName>
</protein>
<evidence type="ECO:0000313" key="2">
    <source>
        <dbReference type="Proteomes" id="UP000005475"/>
    </source>
</evidence>
<organism evidence="1 2">
    <name type="scientific">Bacteroides ovatus (strain ATCC 8483 / DSM 1896 / JCM 5824 / BCRC 10623 / CCUG 4943 / NCTC 11153)</name>
    <dbReference type="NCBI Taxonomy" id="411476"/>
    <lineage>
        <taxon>Bacteria</taxon>
        <taxon>Pseudomonadati</taxon>
        <taxon>Bacteroidota</taxon>
        <taxon>Bacteroidia</taxon>
        <taxon>Bacteroidales</taxon>
        <taxon>Bacteroidaceae</taxon>
        <taxon>Bacteroides</taxon>
    </lineage>
</organism>
<evidence type="ECO:0000313" key="1">
    <source>
        <dbReference type="EMBL" id="EDO10627.1"/>
    </source>
</evidence>